<evidence type="ECO:0000256" key="1">
    <source>
        <dbReference type="SAM" id="MobiDB-lite"/>
    </source>
</evidence>
<evidence type="ECO:0000313" key="2">
    <source>
        <dbReference type="EMBL" id="KAJ3594843.1"/>
    </source>
</evidence>
<gene>
    <name evidence="2" type="ORF">NHX12_004148</name>
</gene>
<dbReference type="AlphaFoldDB" id="A0A9Q0DWH8"/>
<dbReference type="EMBL" id="JANIIK010000111">
    <property type="protein sequence ID" value="KAJ3594843.1"/>
    <property type="molecule type" value="Genomic_DNA"/>
</dbReference>
<organism evidence="2 3">
    <name type="scientific">Muraenolepis orangiensis</name>
    <name type="common">Patagonian moray cod</name>
    <dbReference type="NCBI Taxonomy" id="630683"/>
    <lineage>
        <taxon>Eukaryota</taxon>
        <taxon>Metazoa</taxon>
        <taxon>Chordata</taxon>
        <taxon>Craniata</taxon>
        <taxon>Vertebrata</taxon>
        <taxon>Euteleostomi</taxon>
        <taxon>Actinopterygii</taxon>
        <taxon>Neopterygii</taxon>
        <taxon>Teleostei</taxon>
        <taxon>Neoteleostei</taxon>
        <taxon>Acanthomorphata</taxon>
        <taxon>Zeiogadaria</taxon>
        <taxon>Gadariae</taxon>
        <taxon>Gadiformes</taxon>
        <taxon>Muraenolepidoidei</taxon>
        <taxon>Muraenolepididae</taxon>
        <taxon>Muraenolepis</taxon>
    </lineage>
</organism>
<reference evidence="2" key="1">
    <citation type="submission" date="2022-07" db="EMBL/GenBank/DDBJ databases">
        <title>Chromosome-level genome of Muraenolepis orangiensis.</title>
        <authorList>
            <person name="Kim J."/>
        </authorList>
    </citation>
    <scope>NUCLEOTIDE SEQUENCE</scope>
    <source>
        <strain evidence="2">KU_S4_2022</strain>
        <tissue evidence="2">Muscle</tissue>
    </source>
</reference>
<feature type="region of interest" description="Disordered" evidence="1">
    <location>
        <begin position="141"/>
        <end position="185"/>
    </location>
</feature>
<sequence length="185" mass="20184">MDLAMFSTTLNTVLTWLGQNTWCVCVLRRVVAVLRRVVAVLRRVVAVLRRVVAVLRRVVAVLRRVVAVLRRVVAVLRRVVCVLRRVVAVLRRVVAVLRRVVCSTTWGPTAPAAVVNGCAVNNRRQRVPPAEGYTLGSSLKAGTCPPSEQTAPRTAGTMAYEVDQKSRKADGKAGRKAGRRAPTGL</sequence>
<comment type="caution">
    <text evidence="2">The sequence shown here is derived from an EMBL/GenBank/DDBJ whole genome shotgun (WGS) entry which is preliminary data.</text>
</comment>
<dbReference type="Proteomes" id="UP001148018">
    <property type="component" value="Unassembled WGS sequence"/>
</dbReference>
<evidence type="ECO:0000313" key="3">
    <source>
        <dbReference type="Proteomes" id="UP001148018"/>
    </source>
</evidence>
<name>A0A9Q0DWH8_9TELE</name>
<feature type="compositionally biased region" description="Basic and acidic residues" evidence="1">
    <location>
        <begin position="162"/>
        <end position="173"/>
    </location>
</feature>
<proteinExistence type="predicted"/>
<accession>A0A9Q0DWH8</accession>
<protein>
    <submittedName>
        <fullName evidence="2">Uncharacterized protein</fullName>
    </submittedName>
</protein>
<keyword evidence="3" id="KW-1185">Reference proteome</keyword>